<name>A0ABQ1M4L0_9BACT</name>
<protein>
    <recommendedName>
        <fullName evidence="4">Late embryogenesis abundant protein LEA-2 subgroup domain-containing protein</fullName>
    </recommendedName>
</protein>
<keyword evidence="1" id="KW-1133">Transmembrane helix</keyword>
<evidence type="ECO:0008006" key="4">
    <source>
        <dbReference type="Google" id="ProtNLM"/>
    </source>
</evidence>
<dbReference type="Proteomes" id="UP000636010">
    <property type="component" value="Unassembled WGS sequence"/>
</dbReference>
<reference evidence="3" key="1">
    <citation type="journal article" date="2019" name="Int. J. Syst. Evol. Microbiol.">
        <title>The Global Catalogue of Microorganisms (GCM) 10K type strain sequencing project: providing services to taxonomists for standard genome sequencing and annotation.</title>
        <authorList>
            <consortium name="The Broad Institute Genomics Platform"/>
            <consortium name="The Broad Institute Genome Sequencing Center for Infectious Disease"/>
            <person name="Wu L."/>
            <person name="Ma J."/>
        </authorList>
    </citation>
    <scope>NUCLEOTIDE SEQUENCE [LARGE SCALE GENOMIC DNA]</scope>
    <source>
        <strain evidence="3">CGMCC 1.10832</strain>
    </source>
</reference>
<keyword evidence="3" id="KW-1185">Reference proteome</keyword>
<keyword evidence="1" id="KW-0472">Membrane</keyword>
<comment type="caution">
    <text evidence="2">The sequence shown here is derived from an EMBL/GenBank/DDBJ whole genome shotgun (WGS) entry which is preliminary data.</text>
</comment>
<organism evidence="2 3">
    <name type="scientific">Marivirga lumbricoides</name>
    <dbReference type="NCBI Taxonomy" id="1046115"/>
    <lineage>
        <taxon>Bacteria</taxon>
        <taxon>Pseudomonadati</taxon>
        <taxon>Bacteroidota</taxon>
        <taxon>Cytophagia</taxon>
        <taxon>Cytophagales</taxon>
        <taxon>Marivirgaceae</taxon>
        <taxon>Marivirga</taxon>
    </lineage>
</organism>
<dbReference type="EMBL" id="BMEC01000005">
    <property type="protein sequence ID" value="GGC34307.1"/>
    <property type="molecule type" value="Genomic_DNA"/>
</dbReference>
<evidence type="ECO:0000313" key="3">
    <source>
        <dbReference type="Proteomes" id="UP000636010"/>
    </source>
</evidence>
<dbReference type="RefSeq" id="WP_188462851.1">
    <property type="nucleotide sequence ID" value="NZ_BAABHU010000005.1"/>
</dbReference>
<proteinExistence type="predicted"/>
<dbReference type="PROSITE" id="PS51257">
    <property type="entry name" value="PROKAR_LIPOPROTEIN"/>
    <property type="match status" value="1"/>
</dbReference>
<evidence type="ECO:0000256" key="1">
    <source>
        <dbReference type="SAM" id="Phobius"/>
    </source>
</evidence>
<accession>A0ABQ1M4L0</accession>
<sequence>MKKLIWIITILIVPIIFTSCGNFYTYNQKRSISLTPDFVRLNVDINDIEYLGKTEISVSSRQYIGFIKVIDSINNIPYNYQNVRVTELSGPADINLKNEMKKAAYKVVDEFPEATYYVVTNDYKQINRMFLGKKEVRRMEIQAFKYKVEMN</sequence>
<keyword evidence="1" id="KW-0812">Transmembrane</keyword>
<feature type="transmembrane region" description="Helical" evidence="1">
    <location>
        <begin position="6"/>
        <end position="24"/>
    </location>
</feature>
<evidence type="ECO:0000313" key="2">
    <source>
        <dbReference type="EMBL" id="GGC34307.1"/>
    </source>
</evidence>
<gene>
    <name evidence="2" type="ORF">GCM10011506_19710</name>
</gene>